<organism evidence="2 3">
    <name type="scientific">Hypsizygus marmoreus</name>
    <name type="common">White beech mushroom</name>
    <name type="synonym">Agaricus marmoreus</name>
    <dbReference type="NCBI Taxonomy" id="39966"/>
    <lineage>
        <taxon>Eukaryota</taxon>
        <taxon>Fungi</taxon>
        <taxon>Dikarya</taxon>
        <taxon>Basidiomycota</taxon>
        <taxon>Agaricomycotina</taxon>
        <taxon>Agaricomycetes</taxon>
        <taxon>Agaricomycetidae</taxon>
        <taxon>Agaricales</taxon>
        <taxon>Tricholomatineae</taxon>
        <taxon>Lyophyllaceae</taxon>
        <taxon>Hypsizygus</taxon>
    </lineage>
</organism>
<protein>
    <submittedName>
        <fullName evidence="2">Uncharacterized protein</fullName>
    </submittedName>
</protein>
<gene>
    <name evidence="2" type="ORF">Hypma_006282</name>
</gene>
<dbReference type="OrthoDB" id="2507647at2759"/>
<dbReference type="AlphaFoldDB" id="A0A369K2Z8"/>
<feature type="region of interest" description="Disordered" evidence="1">
    <location>
        <begin position="420"/>
        <end position="506"/>
    </location>
</feature>
<name>A0A369K2Z8_HYPMA</name>
<feature type="region of interest" description="Disordered" evidence="1">
    <location>
        <begin position="1"/>
        <end position="23"/>
    </location>
</feature>
<feature type="compositionally biased region" description="Basic and acidic residues" evidence="1">
    <location>
        <begin position="168"/>
        <end position="178"/>
    </location>
</feature>
<keyword evidence="3" id="KW-1185">Reference proteome</keyword>
<proteinExistence type="predicted"/>
<feature type="region of interest" description="Disordered" evidence="1">
    <location>
        <begin position="38"/>
        <end position="110"/>
    </location>
</feature>
<comment type="caution">
    <text evidence="2">The sequence shown here is derived from an EMBL/GenBank/DDBJ whole genome shotgun (WGS) entry which is preliminary data.</text>
</comment>
<dbReference type="Proteomes" id="UP000076154">
    <property type="component" value="Unassembled WGS sequence"/>
</dbReference>
<feature type="compositionally biased region" description="Basic and acidic residues" evidence="1">
    <location>
        <begin position="421"/>
        <end position="445"/>
    </location>
</feature>
<reference evidence="2" key="1">
    <citation type="submission" date="2018-04" db="EMBL/GenBank/DDBJ databases">
        <title>Whole genome sequencing of Hypsizygus marmoreus.</title>
        <authorList>
            <person name="Choi I.-G."/>
            <person name="Min B."/>
            <person name="Kim J.-G."/>
            <person name="Kim S."/>
            <person name="Oh Y.-L."/>
            <person name="Kong W.-S."/>
            <person name="Park H."/>
            <person name="Jeong J."/>
            <person name="Song E.-S."/>
        </authorList>
    </citation>
    <scope>NUCLEOTIDE SEQUENCE [LARGE SCALE GENOMIC DNA]</scope>
    <source>
        <strain evidence="2">51987-8</strain>
    </source>
</reference>
<feature type="region of interest" description="Disordered" evidence="1">
    <location>
        <begin position="146"/>
        <end position="178"/>
    </location>
</feature>
<dbReference type="InParanoid" id="A0A369K2Z8"/>
<sequence>MATIVERPMSALSDGPPLPQQLRRPSIVEVIDVDLLEEAPSSVSVRPRPRPVGRPQPETIFLIDSDDDEPVASGSSNPRQRSVRSRLVTPPLRVSREPSQIPPVPRVPRRYSGLTSLPITRRPPSHPSPPVIRPIDQPFEFEANIQRTPPAAGPSTSHTHPNRHRRIPHADLQPEPRSHHVPTMGLGGALISFNRDNADRREQQRRQQQLQQTTRQERGFFQGAGNTLRRMYSAFTGGFRDDEDDYPAMQMFFAPEFGGGENDDDRFRGLALQELYFRTRERQHQRQQEVEYKAEFTHPGKPESGFTFDFAPPEPPTTTAKPPPIVIDLEAVDNELGPVPGPSSSTANPPSPTMSGSILLVCARCLDPLVLGGGLTGEDGRKKKVWALRCGHMIDGKCLDAIGAPEPQGGMTESDNVTHVLEQEPERPLRSRTDGKGKGKARAEEEQASAPVDNSIRSRLRSRGTVPSHPLPAIPLALSAPSAAATTSRLGKRKRPSSPAKPRIQATHEWKCPVASCGRTHASAKIDGAWVPEPENLPESAKGKGKSKAGLGDLEASTGGRGAIAVFV</sequence>
<evidence type="ECO:0000256" key="1">
    <source>
        <dbReference type="SAM" id="MobiDB-lite"/>
    </source>
</evidence>
<dbReference type="STRING" id="39966.A0A369K2Z8"/>
<feature type="region of interest" description="Disordered" evidence="1">
    <location>
        <begin position="198"/>
        <end position="218"/>
    </location>
</feature>
<evidence type="ECO:0000313" key="2">
    <source>
        <dbReference type="EMBL" id="RDB26223.1"/>
    </source>
</evidence>
<dbReference type="EMBL" id="LUEZ02000040">
    <property type="protein sequence ID" value="RDB26223.1"/>
    <property type="molecule type" value="Genomic_DNA"/>
</dbReference>
<feature type="region of interest" description="Disordered" evidence="1">
    <location>
        <begin position="531"/>
        <end position="559"/>
    </location>
</feature>
<accession>A0A369K2Z8</accession>
<feature type="compositionally biased region" description="Low complexity" evidence="1">
    <location>
        <begin position="474"/>
        <end position="485"/>
    </location>
</feature>
<evidence type="ECO:0000313" key="3">
    <source>
        <dbReference type="Proteomes" id="UP000076154"/>
    </source>
</evidence>